<dbReference type="InterPro" id="IPR001303">
    <property type="entry name" value="Aldolase_II/adducin_N"/>
</dbReference>
<keyword evidence="1" id="KW-0028">Amino-acid biosynthesis</keyword>
<accession>A0A1R1PDN3</accession>
<dbReference type="InterPro" id="IPR017714">
    <property type="entry name" value="MethylthioRu-1-P_deHdtase_MtnB"/>
</dbReference>
<evidence type="ECO:0000256" key="5">
    <source>
        <dbReference type="ARBA" id="ARBA00023239"/>
    </source>
</evidence>
<dbReference type="Gene3D" id="3.40.225.10">
    <property type="entry name" value="Class II aldolase/adducin N-terminal domain"/>
    <property type="match status" value="1"/>
</dbReference>
<dbReference type="SUPFAM" id="SSF53639">
    <property type="entry name" value="AraD/HMP-PK domain-like"/>
    <property type="match status" value="1"/>
</dbReference>
<evidence type="ECO:0000256" key="2">
    <source>
        <dbReference type="ARBA" id="ARBA00022723"/>
    </source>
</evidence>
<dbReference type="EMBL" id="LSSK01001696">
    <property type="protein sequence ID" value="OMH79013.1"/>
    <property type="molecule type" value="Genomic_DNA"/>
</dbReference>
<evidence type="ECO:0000313" key="7">
    <source>
        <dbReference type="EMBL" id="OMH79013.1"/>
    </source>
</evidence>
<dbReference type="GO" id="GO:0019509">
    <property type="term" value="P:L-methionine salvage from methylthioadenosine"/>
    <property type="evidence" value="ECO:0007669"/>
    <property type="project" value="InterPro"/>
</dbReference>
<dbReference type="NCBIfam" id="TIGR03328">
    <property type="entry name" value="salvage_mtnB"/>
    <property type="match status" value="1"/>
</dbReference>
<evidence type="ECO:0000256" key="4">
    <source>
        <dbReference type="ARBA" id="ARBA00023167"/>
    </source>
</evidence>
<dbReference type="FunFam" id="3.40.225.10:FF:000003">
    <property type="entry name" value="Methylthioribulose-1-phosphate dehydratase"/>
    <property type="match status" value="1"/>
</dbReference>
<gene>
    <name evidence="7" type="ORF">AX774_g7586</name>
</gene>
<sequence>MSKSTGEIIRAPAPPIKPSACTPLFFNAFNMRNAGACVHSHSQNAVLVTMMYGKEFVIKNQEMIKGIARDGKGVNWKYYDTLVVPIIENTAEEEDLKDSMAAAIEAYPETCAVLVRNHGVYVWGETWQKAKAMSEAYDYLFELAVKIRVYGLEK</sequence>
<keyword evidence="8" id="KW-1185">Reference proteome</keyword>
<keyword evidence="4" id="KW-0486">Methionine biosynthesis</keyword>
<dbReference type="Pfam" id="PF00596">
    <property type="entry name" value="Aldolase_II"/>
    <property type="match status" value="1"/>
</dbReference>
<dbReference type="GO" id="GO:0005737">
    <property type="term" value="C:cytoplasm"/>
    <property type="evidence" value="ECO:0007669"/>
    <property type="project" value="InterPro"/>
</dbReference>
<keyword evidence="3" id="KW-0862">Zinc</keyword>
<protein>
    <submittedName>
        <fullName evidence="7">Putative methylthioribulose-1-phosphate dehydratase</fullName>
    </submittedName>
</protein>
<evidence type="ECO:0000259" key="6">
    <source>
        <dbReference type="SMART" id="SM01007"/>
    </source>
</evidence>
<keyword evidence="2" id="KW-0479">Metal-binding</keyword>
<dbReference type="GO" id="GO:0046872">
    <property type="term" value="F:metal ion binding"/>
    <property type="evidence" value="ECO:0007669"/>
    <property type="project" value="UniProtKB-KW"/>
</dbReference>
<organism evidence="7 8">
    <name type="scientific">Zancudomyces culisetae</name>
    <name type="common">Gut fungus</name>
    <name type="synonym">Smittium culisetae</name>
    <dbReference type="NCBI Taxonomy" id="1213189"/>
    <lineage>
        <taxon>Eukaryota</taxon>
        <taxon>Fungi</taxon>
        <taxon>Fungi incertae sedis</taxon>
        <taxon>Zoopagomycota</taxon>
        <taxon>Kickxellomycotina</taxon>
        <taxon>Harpellomycetes</taxon>
        <taxon>Harpellales</taxon>
        <taxon>Legeriomycetaceae</taxon>
        <taxon>Zancudomyces</taxon>
    </lineage>
</organism>
<dbReference type="GO" id="GO:0046570">
    <property type="term" value="F:methylthioribulose 1-phosphate dehydratase activity"/>
    <property type="evidence" value="ECO:0007669"/>
    <property type="project" value="TreeGrafter"/>
</dbReference>
<name>A0A1R1PDN3_ZANCU</name>
<feature type="domain" description="Class II aldolase/adducin N-terminal" evidence="6">
    <location>
        <begin position="1"/>
        <end position="145"/>
    </location>
</feature>
<dbReference type="AlphaFoldDB" id="A0A1R1PDN3"/>
<proteinExistence type="predicted"/>
<dbReference type="InterPro" id="IPR036409">
    <property type="entry name" value="Aldolase_II/adducin_N_sf"/>
</dbReference>
<keyword evidence="5" id="KW-0456">Lyase</keyword>
<dbReference type="SMART" id="SM01007">
    <property type="entry name" value="Aldolase_II"/>
    <property type="match status" value="1"/>
</dbReference>
<dbReference type="PANTHER" id="PTHR10640">
    <property type="entry name" value="METHYLTHIORIBULOSE-1-PHOSPHATE DEHYDRATASE"/>
    <property type="match status" value="1"/>
</dbReference>
<dbReference type="PANTHER" id="PTHR10640:SF7">
    <property type="entry name" value="METHYLTHIORIBULOSE-1-PHOSPHATE DEHYDRATASE"/>
    <property type="match status" value="1"/>
</dbReference>
<comment type="caution">
    <text evidence="7">The sequence shown here is derived from an EMBL/GenBank/DDBJ whole genome shotgun (WGS) entry which is preliminary data.</text>
</comment>
<evidence type="ECO:0000313" key="8">
    <source>
        <dbReference type="Proteomes" id="UP000188320"/>
    </source>
</evidence>
<reference evidence="8" key="1">
    <citation type="submission" date="2017-01" db="EMBL/GenBank/DDBJ databases">
        <authorList>
            <person name="Wang Y."/>
            <person name="White M."/>
            <person name="Kvist S."/>
            <person name="Moncalvo J.-M."/>
        </authorList>
    </citation>
    <scope>NUCLEOTIDE SEQUENCE [LARGE SCALE GENOMIC DNA]</scope>
    <source>
        <strain evidence="8">COL-18-3</strain>
    </source>
</reference>
<dbReference type="OrthoDB" id="191080at2759"/>
<evidence type="ECO:0000256" key="1">
    <source>
        <dbReference type="ARBA" id="ARBA00022605"/>
    </source>
</evidence>
<dbReference type="Proteomes" id="UP000188320">
    <property type="component" value="Unassembled WGS sequence"/>
</dbReference>
<evidence type="ECO:0000256" key="3">
    <source>
        <dbReference type="ARBA" id="ARBA00022833"/>
    </source>
</evidence>